<name>A0A2I0U8Z9_LIMLA</name>
<organism evidence="2 3">
    <name type="scientific">Limosa lapponica baueri</name>
    <dbReference type="NCBI Taxonomy" id="1758121"/>
    <lineage>
        <taxon>Eukaryota</taxon>
        <taxon>Metazoa</taxon>
        <taxon>Chordata</taxon>
        <taxon>Craniata</taxon>
        <taxon>Vertebrata</taxon>
        <taxon>Euteleostomi</taxon>
        <taxon>Archelosauria</taxon>
        <taxon>Archosauria</taxon>
        <taxon>Dinosauria</taxon>
        <taxon>Saurischia</taxon>
        <taxon>Theropoda</taxon>
        <taxon>Coelurosauria</taxon>
        <taxon>Aves</taxon>
        <taxon>Neognathae</taxon>
        <taxon>Neoaves</taxon>
        <taxon>Charadriiformes</taxon>
        <taxon>Scolopacidae</taxon>
        <taxon>Limosa</taxon>
    </lineage>
</organism>
<accession>A0A2I0U8Z9</accession>
<reference evidence="3" key="1">
    <citation type="submission" date="2017-11" db="EMBL/GenBank/DDBJ databases">
        <authorList>
            <person name="Lima N.C."/>
            <person name="Parody-Merino A.M."/>
            <person name="Battley P.F."/>
            <person name="Fidler A.E."/>
            <person name="Prosdocimi F."/>
        </authorList>
    </citation>
    <scope>NUCLEOTIDE SEQUENCE [LARGE SCALE GENOMIC DNA]</scope>
</reference>
<reference evidence="3" key="2">
    <citation type="submission" date="2017-12" db="EMBL/GenBank/DDBJ databases">
        <title>Genome sequence of the Bar-tailed Godwit (Limosa lapponica baueri).</title>
        <authorList>
            <person name="Lima N.C.B."/>
            <person name="Parody-Merino A.M."/>
            <person name="Battley P.F."/>
            <person name="Fidler A.E."/>
            <person name="Prosdocimi F."/>
        </authorList>
    </citation>
    <scope>NUCLEOTIDE SEQUENCE [LARGE SCALE GENOMIC DNA]</scope>
</reference>
<dbReference type="Proteomes" id="UP000233556">
    <property type="component" value="Unassembled WGS sequence"/>
</dbReference>
<keyword evidence="3" id="KW-1185">Reference proteome</keyword>
<evidence type="ECO:0000313" key="3">
    <source>
        <dbReference type="Proteomes" id="UP000233556"/>
    </source>
</evidence>
<sequence length="438" mass="49274">MFKKIHSIFHPNSHRRNVTDDIPYCDGTGSAVRLIRSTSMYVLGGEQEKVSEPLKKCKSTTSVDSCFQPKEEDRDWMYSKTQDCLKYLQDLLALRKKYLDNINNLKSMHMAADSPMSTKSSKTGKKSFLPLPSKESSKQASMDRKGAQSSSDVREAIAFFDSVIADLDSERWRRVPDMDLPNVDSLPAQANTVYIQTGSFVLPEDTQKILPNQQRLQTSLKETASGEPLALGRELDCFSMFDLPCGFLSALVKWRYLWSSAVTEENLSLVFDPVYPEKLWAEDRRFCCAFPSYAVFDKAVSHLPCSNITSKSQVPFISEFSRVFWKSLESPRDIHGEMKLRLALPLQDKHGRKCFAGYGSGCSAPNRALGADPAKHLPTRTTTLLTLRSLLMCLTLGMLVSAFLEGPDRPIVYLNANSANYAAFSTENIQITNCHFYK</sequence>
<feature type="compositionally biased region" description="Basic and acidic residues" evidence="1">
    <location>
        <begin position="135"/>
        <end position="146"/>
    </location>
</feature>
<evidence type="ECO:0000256" key="1">
    <source>
        <dbReference type="SAM" id="MobiDB-lite"/>
    </source>
</evidence>
<dbReference type="OrthoDB" id="8784811at2759"/>
<proteinExistence type="predicted"/>
<protein>
    <submittedName>
        <fullName evidence="2">Guanylate cyclase soluble subunit beta-2-like</fullName>
    </submittedName>
</protein>
<feature type="region of interest" description="Disordered" evidence="1">
    <location>
        <begin position="112"/>
        <end position="149"/>
    </location>
</feature>
<gene>
    <name evidence="2" type="ORF">llap_7132</name>
</gene>
<evidence type="ECO:0000313" key="2">
    <source>
        <dbReference type="EMBL" id="PKU42554.1"/>
    </source>
</evidence>
<dbReference type="AlphaFoldDB" id="A0A2I0U8Z9"/>
<dbReference type="EMBL" id="KZ505982">
    <property type="protein sequence ID" value="PKU42554.1"/>
    <property type="molecule type" value="Genomic_DNA"/>
</dbReference>